<proteinExistence type="predicted"/>
<reference evidence="4" key="1">
    <citation type="submission" date="2024-02" db="UniProtKB">
        <authorList>
            <consortium name="WormBaseParasite"/>
        </authorList>
    </citation>
    <scope>IDENTIFICATION</scope>
</reference>
<name>A0AAF3J535_9BILA</name>
<feature type="region of interest" description="Disordered" evidence="2">
    <location>
        <begin position="1"/>
        <end position="40"/>
    </location>
</feature>
<feature type="coiled-coil region" evidence="1">
    <location>
        <begin position="48"/>
        <end position="75"/>
    </location>
</feature>
<dbReference type="Proteomes" id="UP000887575">
    <property type="component" value="Unassembled WGS sequence"/>
</dbReference>
<keyword evidence="3" id="KW-1185">Reference proteome</keyword>
<organism evidence="3 4">
    <name type="scientific">Mesorhabditis belari</name>
    <dbReference type="NCBI Taxonomy" id="2138241"/>
    <lineage>
        <taxon>Eukaryota</taxon>
        <taxon>Metazoa</taxon>
        <taxon>Ecdysozoa</taxon>
        <taxon>Nematoda</taxon>
        <taxon>Chromadorea</taxon>
        <taxon>Rhabditida</taxon>
        <taxon>Rhabditina</taxon>
        <taxon>Rhabditomorpha</taxon>
        <taxon>Rhabditoidea</taxon>
        <taxon>Rhabditidae</taxon>
        <taxon>Mesorhabditinae</taxon>
        <taxon>Mesorhabditis</taxon>
    </lineage>
</organism>
<feature type="compositionally biased region" description="Low complexity" evidence="2">
    <location>
        <begin position="25"/>
        <end position="37"/>
    </location>
</feature>
<feature type="compositionally biased region" description="Polar residues" evidence="2">
    <location>
        <begin position="1"/>
        <end position="12"/>
    </location>
</feature>
<keyword evidence="1" id="KW-0175">Coiled coil</keyword>
<evidence type="ECO:0000256" key="1">
    <source>
        <dbReference type="SAM" id="Coils"/>
    </source>
</evidence>
<accession>A0AAF3J535</accession>
<evidence type="ECO:0000313" key="3">
    <source>
        <dbReference type="Proteomes" id="UP000887575"/>
    </source>
</evidence>
<dbReference type="WBParaSite" id="MBELARI_LOCUS16732">
    <property type="protein sequence ID" value="MBELARI_LOCUS16732"/>
    <property type="gene ID" value="MBELARI_LOCUS16732"/>
</dbReference>
<sequence>MEISTPQLSSLRQDVIKDEDWDQGTESPSNASSTSTSVEQNSQLVLILQKRTEEIRLLREELETWNRKMAQMEQMLAGKCKETSQLREEKIASDAQREAQFRALQNKLLMLKAQLRTKGMNG</sequence>
<evidence type="ECO:0000313" key="4">
    <source>
        <dbReference type="WBParaSite" id="MBELARI_LOCUS16732"/>
    </source>
</evidence>
<evidence type="ECO:0000256" key="2">
    <source>
        <dbReference type="SAM" id="MobiDB-lite"/>
    </source>
</evidence>
<dbReference type="AlphaFoldDB" id="A0AAF3J535"/>
<protein>
    <submittedName>
        <fullName evidence="4">Uncharacterized protein</fullName>
    </submittedName>
</protein>